<evidence type="ECO:0000313" key="1">
    <source>
        <dbReference type="EMBL" id="KAF2012835.1"/>
    </source>
</evidence>
<evidence type="ECO:0000313" key="2">
    <source>
        <dbReference type="Proteomes" id="UP000799778"/>
    </source>
</evidence>
<keyword evidence="2" id="KW-1185">Reference proteome</keyword>
<name>A0A6A5XHU2_9PLEO</name>
<gene>
    <name evidence="1" type="ORF">BU24DRAFT_465190</name>
</gene>
<dbReference type="OrthoDB" id="5415338at2759"/>
<sequence>MDNQEWILHFSAHSAVHRYASEIHDSNDRHRESLVAPDNSDIVPRPATVTTGYDNLFQNIFDGNPNTNSTPTRRIVSPPFFEHGLLDKMRNPLAHDAGNESINTISSGNMFNQGNIAQGVQLGQVTVSHHGQEETGIWDAGHGVADFQRAIDNLVTQPLLDSSRCFDYLNSNFQSNLSYQTDLMFQPEPNINVNLLPDYNLRPDFSFRPESSHTSNLASQQNLIIQPDFNIQPDPNIMIDLNMMPDPSLQFNVKSQSNPALQCQSYHDVSAQPYLQPDVNRTVLCPAAEVHSALNPGTVGANLLHEDIDNDENSATYDSRPELRNIAVNDGSSVQATIARRAQTLNVSGVANRKHRYSEADWKYMRDNHIRRLRVQYKHTVDEIAFELEAIHNFPTSSSTLAKKFGQWGLEFNRNGTDCSEGEPRRRAARALRGKWKKSSGPSLVFFLVTIFKKQFKGIGGESLPSGLTFKPYQYSEKILHELDIFIKGCFDEGTNGKGWTYGTSSFIPPSGAAANSKLWKLLAADCAGIKLLGDALLAEQVLHLFGKILRRAKAAAQTCDPNFLIHFWTICQSLCELRYPRRHDFTLLRIFLAQLRDSFLGSFGRHPLVNFLELLLQVLYFSLKDFRPTIGLAYWKTIDALVKSAGVPYDHRIILKMGSQCTRQWKSKFQARTELLESHYKTLIATLDSRTDTSPEQKVRLLHDYIEAISKPRFNYPDVVEQATCLWIQSRALCRDRVGDQNLRWTKHGQPFAFATELVALHHINEHGKPISPKPDRDTGFRYVSEAIDILRLGDLWCQIRAFAFSRQLRLWMKAFHAPKSKQCICERQQTMDMSANGQQMPLNVLEVVQIGAKQV</sequence>
<evidence type="ECO:0008006" key="3">
    <source>
        <dbReference type="Google" id="ProtNLM"/>
    </source>
</evidence>
<dbReference type="RefSeq" id="XP_033381174.1">
    <property type="nucleotide sequence ID" value="XM_033532257.1"/>
</dbReference>
<dbReference type="Proteomes" id="UP000799778">
    <property type="component" value="Unassembled WGS sequence"/>
</dbReference>
<proteinExistence type="predicted"/>
<dbReference type="GeneID" id="54289654"/>
<protein>
    <recommendedName>
        <fullName evidence="3">Clr5 domain-containing protein</fullName>
    </recommendedName>
</protein>
<accession>A0A6A5XHU2</accession>
<organism evidence="1 2">
    <name type="scientific">Aaosphaeria arxii CBS 175.79</name>
    <dbReference type="NCBI Taxonomy" id="1450172"/>
    <lineage>
        <taxon>Eukaryota</taxon>
        <taxon>Fungi</taxon>
        <taxon>Dikarya</taxon>
        <taxon>Ascomycota</taxon>
        <taxon>Pezizomycotina</taxon>
        <taxon>Dothideomycetes</taxon>
        <taxon>Pleosporomycetidae</taxon>
        <taxon>Pleosporales</taxon>
        <taxon>Pleosporales incertae sedis</taxon>
        <taxon>Aaosphaeria</taxon>
    </lineage>
</organism>
<dbReference type="EMBL" id="ML978072">
    <property type="protein sequence ID" value="KAF2012835.1"/>
    <property type="molecule type" value="Genomic_DNA"/>
</dbReference>
<reference evidence="1" key="1">
    <citation type="journal article" date="2020" name="Stud. Mycol.">
        <title>101 Dothideomycetes genomes: a test case for predicting lifestyles and emergence of pathogens.</title>
        <authorList>
            <person name="Haridas S."/>
            <person name="Albert R."/>
            <person name="Binder M."/>
            <person name="Bloem J."/>
            <person name="Labutti K."/>
            <person name="Salamov A."/>
            <person name="Andreopoulos B."/>
            <person name="Baker S."/>
            <person name="Barry K."/>
            <person name="Bills G."/>
            <person name="Bluhm B."/>
            <person name="Cannon C."/>
            <person name="Castanera R."/>
            <person name="Culley D."/>
            <person name="Daum C."/>
            <person name="Ezra D."/>
            <person name="Gonzalez J."/>
            <person name="Henrissat B."/>
            <person name="Kuo A."/>
            <person name="Liang C."/>
            <person name="Lipzen A."/>
            <person name="Lutzoni F."/>
            <person name="Magnuson J."/>
            <person name="Mondo S."/>
            <person name="Nolan M."/>
            <person name="Ohm R."/>
            <person name="Pangilinan J."/>
            <person name="Park H.-J."/>
            <person name="Ramirez L."/>
            <person name="Alfaro M."/>
            <person name="Sun H."/>
            <person name="Tritt A."/>
            <person name="Yoshinaga Y."/>
            <person name="Zwiers L.-H."/>
            <person name="Turgeon B."/>
            <person name="Goodwin S."/>
            <person name="Spatafora J."/>
            <person name="Crous P."/>
            <person name="Grigoriev I."/>
        </authorList>
    </citation>
    <scope>NUCLEOTIDE SEQUENCE</scope>
    <source>
        <strain evidence="1">CBS 175.79</strain>
    </source>
</reference>
<dbReference type="AlphaFoldDB" id="A0A6A5XHU2"/>